<dbReference type="Pfam" id="PF20150">
    <property type="entry name" value="2EXR"/>
    <property type="match status" value="1"/>
</dbReference>
<name>A0A9P5H4A1_9HYPO</name>
<sequence>MATASFQPFPRLPFELRALIWGFAAAPRIVHIRTGEADFSSPTPPPAVIQASKEARRHAPYQKSFFTATNTESEPRYLEMAYKWSEERGGLVEDVDDMDEELRFIIENESGVEIGGFISFITQDIPAVTAGSKITSILNHSRQYRADRTATQFAAMAQTIIHRGSFASIPSTATPGLAWLKNYMPVVDSLDGDATRLSSLTTPDARFVFNGKAGVTTPQIAAMLSKRSEKLRAFRHEGAVAWDVAKEDGTRSLLFESTSVTAFKDDDDGVEARVAEFSVVELVRDGDGSWKATELRTFMDPSPASPENRQKAA</sequence>
<feature type="domain" description="2EXR" evidence="1">
    <location>
        <begin position="6"/>
        <end position="77"/>
    </location>
</feature>
<organism evidence="2 3">
    <name type="scientific">Cylindrodendrum hubeiense</name>
    <dbReference type="NCBI Taxonomy" id="595255"/>
    <lineage>
        <taxon>Eukaryota</taxon>
        <taxon>Fungi</taxon>
        <taxon>Dikarya</taxon>
        <taxon>Ascomycota</taxon>
        <taxon>Pezizomycotina</taxon>
        <taxon>Sordariomycetes</taxon>
        <taxon>Hypocreomycetidae</taxon>
        <taxon>Hypocreales</taxon>
        <taxon>Nectriaceae</taxon>
        <taxon>Cylindrodendrum</taxon>
    </lineage>
</organism>
<dbReference type="Proteomes" id="UP000722485">
    <property type="component" value="Unassembled WGS sequence"/>
</dbReference>
<evidence type="ECO:0000313" key="3">
    <source>
        <dbReference type="Proteomes" id="UP000722485"/>
    </source>
</evidence>
<protein>
    <recommendedName>
        <fullName evidence="1">2EXR domain-containing protein</fullName>
    </recommendedName>
</protein>
<dbReference type="Gene3D" id="3.10.450.50">
    <property type="match status" value="1"/>
</dbReference>
<comment type="caution">
    <text evidence="2">The sequence shown here is derived from an EMBL/GenBank/DDBJ whole genome shotgun (WGS) entry which is preliminary data.</text>
</comment>
<dbReference type="InterPro" id="IPR032710">
    <property type="entry name" value="NTF2-like_dom_sf"/>
</dbReference>
<proteinExistence type="predicted"/>
<dbReference type="OrthoDB" id="5371016at2759"/>
<dbReference type="AlphaFoldDB" id="A0A9P5H4A1"/>
<dbReference type="EMBL" id="JAANBB010000278">
    <property type="protein sequence ID" value="KAF7544918.1"/>
    <property type="molecule type" value="Genomic_DNA"/>
</dbReference>
<gene>
    <name evidence="2" type="ORF">G7Z17_g9582</name>
</gene>
<dbReference type="InterPro" id="IPR045518">
    <property type="entry name" value="2EXR"/>
</dbReference>
<dbReference type="PANTHER" id="PTHR35910">
    <property type="entry name" value="2EXR DOMAIN-CONTAINING PROTEIN"/>
    <property type="match status" value="1"/>
</dbReference>
<evidence type="ECO:0000313" key="2">
    <source>
        <dbReference type="EMBL" id="KAF7544918.1"/>
    </source>
</evidence>
<dbReference type="SUPFAM" id="SSF54427">
    <property type="entry name" value="NTF2-like"/>
    <property type="match status" value="1"/>
</dbReference>
<evidence type="ECO:0000259" key="1">
    <source>
        <dbReference type="Pfam" id="PF20150"/>
    </source>
</evidence>
<accession>A0A9P5H4A1</accession>
<keyword evidence="3" id="KW-1185">Reference proteome</keyword>
<dbReference type="PANTHER" id="PTHR35910:SF1">
    <property type="entry name" value="2EXR DOMAIN-CONTAINING PROTEIN"/>
    <property type="match status" value="1"/>
</dbReference>
<reference evidence="2" key="1">
    <citation type="submission" date="2020-03" db="EMBL/GenBank/DDBJ databases">
        <title>Draft Genome Sequence of Cylindrodendrum hubeiense.</title>
        <authorList>
            <person name="Buettner E."/>
            <person name="Kellner H."/>
        </authorList>
    </citation>
    <scope>NUCLEOTIDE SEQUENCE</scope>
    <source>
        <strain evidence="2">IHI 201604</strain>
    </source>
</reference>